<name>A0A1V2UFF1_ENTMU</name>
<dbReference type="AlphaFoldDB" id="A0A1V2UFF1"/>
<organism evidence="1 2">
    <name type="scientific">Enterococcus mundtii</name>
    <dbReference type="NCBI Taxonomy" id="53346"/>
    <lineage>
        <taxon>Bacteria</taxon>
        <taxon>Bacillati</taxon>
        <taxon>Bacillota</taxon>
        <taxon>Bacilli</taxon>
        <taxon>Lactobacillales</taxon>
        <taxon>Enterococcaceae</taxon>
        <taxon>Enterococcus</taxon>
    </lineage>
</organism>
<dbReference type="Proteomes" id="UP000189299">
    <property type="component" value="Unassembled WGS sequence"/>
</dbReference>
<gene>
    <name evidence="1" type="ORF">BTN92_11020</name>
</gene>
<sequence>MNEKKMKQIIEAIEAMDKGDLGETAEKLHNYLDGMYGLVARALRVLMDKLVEEGFSEEQAFQLALVMSKS</sequence>
<accession>A0A1V2UFF1</accession>
<dbReference type="EMBL" id="MSTR01000011">
    <property type="protein sequence ID" value="ONN42049.1"/>
    <property type="molecule type" value="Genomic_DNA"/>
</dbReference>
<protein>
    <submittedName>
        <fullName evidence="1">Uncharacterized protein</fullName>
    </submittedName>
</protein>
<evidence type="ECO:0000313" key="1">
    <source>
        <dbReference type="EMBL" id="ONN42049.1"/>
    </source>
</evidence>
<evidence type="ECO:0000313" key="2">
    <source>
        <dbReference type="Proteomes" id="UP000189299"/>
    </source>
</evidence>
<reference evidence="1 2" key="1">
    <citation type="submission" date="2016-12" db="EMBL/GenBank/DDBJ databases">
        <authorList>
            <person name="Song W.-J."/>
            <person name="Kurnit D.M."/>
        </authorList>
    </citation>
    <scope>NUCLEOTIDE SEQUENCE [LARGE SCALE GENOMIC DNA]</scope>
    <source>
        <strain evidence="1 2">CGB1038-1_S1</strain>
    </source>
</reference>
<proteinExistence type="predicted"/>
<comment type="caution">
    <text evidence="1">The sequence shown here is derived from an EMBL/GenBank/DDBJ whole genome shotgun (WGS) entry which is preliminary data.</text>
</comment>
<dbReference type="RefSeq" id="WP_077151744.1">
    <property type="nucleotide sequence ID" value="NZ_CABMMO010000011.1"/>
</dbReference>